<protein>
    <submittedName>
        <fullName evidence="7">Putative membrane protein</fullName>
    </submittedName>
</protein>
<dbReference type="InterPro" id="IPR003807">
    <property type="entry name" value="DUF202"/>
</dbReference>
<dbReference type="Pfam" id="PF02656">
    <property type="entry name" value="DUF202"/>
    <property type="match status" value="1"/>
</dbReference>
<dbReference type="AlphaFoldDB" id="A0A1I6RYV4"/>
<evidence type="ECO:0000313" key="8">
    <source>
        <dbReference type="Proteomes" id="UP000198788"/>
    </source>
</evidence>
<dbReference type="Proteomes" id="UP000198788">
    <property type="component" value="Unassembled WGS sequence"/>
</dbReference>
<keyword evidence="2 5" id="KW-0812">Transmembrane</keyword>
<comment type="subcellular location">
    <subcellularLocation>
        <location evidence="1">Endomembrane system</location>
        <topology evidence="1">Multi-pass membrane protein</topology>
    </subcellularLocation>
</comment>
<feature type="transmembrane region" description="Helical" evidence="5">
    <location>
        <begin position="64"/>
        <end position="86"/>
    </location>
</feature>
<name>A0A1I6RYV4_9CAUL</name>
<organism evidence="7 8">
    <name type="scientific">Brevundimonas viscosa</name>
    <dbReference type="NCBI Taxonomy" id="871741"/>
    <lineage>
        <taxon>Bacteria</taxon>
        <taxon>Pseudomonadati</taxon>
        <taxon>Pseudomonadota</taxon>
        <taxon>Alphaproteobacteria</taxon>
        <taxon>Caulobacterales</taxon>
        <taxon>Caulobacteraceae</taxon>
        <taxon>Brevundimonas</taxon>
    </lineage>
</organism>
<sequence length="131" mass="14050">MAVTQAMDDRGDTRRGLAEDRTDLAEDRTALANERTFAGWARTAMAAIGIGLAFNALFKAMDPAWVPKAIATVFILLGLFLTVMAERRACAVAARLDTHSVKEMAQMNLRVIAIAMGLGGAALIAAIWMLV</sequence>
<feature type="transmembrane region" description="Helical" evidence="5">
    <location>
        <begin position="107"/>
        <end position="130"/>
    </location>
</feature>
<evidence type="ECO:0000256" key="5">
    <source>
        <dbReference type="SAM" id="Phobius"/>
    </source>
</evidence>
<accession>A0A1I6RYV4</accession>
<dbReference type="EMBL" id="FOZV01000004">
    <property type="protein sequence ID" value="SFS69893.1"/>
    <property type="molecule type" value="Genomic_DNA"/>
</dbReference>
<proteinExistence type="predicted"/>
<evidence type="ECO:0000259" key="6">
    <source>
        <dbReference type="Pfam" id="PF02656"/>
    </source>
</evidence>
<reference evidence="8" key="1">
    <citation type="submission" date="2016-10" db="EMBL/GenBank/DDBJ databases">
        <authorList>
            <person name="Varghese N."/>
            <person name="Submissions S."/>
        </authorList>
    </citation>
    <scope>NUCLEOTIDE SEQUENCE [LARGE SCALE GENOMIC DNA]</scope>
    <source>
        <strain evidence="8">CGMCC 1.10683</strain>
    </source>
</reference>
<evidence type="ECO:0000256" key="3">
    <source>
        <dbReference type="ARBA" id="ARBA00022989"/>
    </source>
</evidence>
<evidence type="ECO:0000256" key="4">
    <source>
        <dbReference type="ARBA" id="ARBA00023136"/>
    </source>
</evidence>
<gene>
    <name evidence="7" type="ORF">SAMN05192570_2020</name>
</gene>
<keyword evidence="4 5" id="KW-0472">Membrane</keyword>
<feature type="transmembrane region" description="Helical" evidence="5">
    <location>
        <begin position="37"/>
        <end position="58"/>
    </location>
</feature>
<dbReference type="GO" id="GO:0012505">
    <property type="term" value="C:endomembrane system"/>
    <property type="evidence" value="ECO:0007669"/>
    <property type="project" value="UniProtKB-SubCell"/>
</dbReference>
<dbReference type="STRING" id="871741.SAMN05192570_2020"/>
<keyword evidence="3 5" id="KW-1133">Transmembrane helix</keyword>
<evidence type="ECO:0000313" key="7">
    <source>
        <dbReference type="EMBL" id="SFS69893.1"/>
    </source>
</evidence>
<evidence type="ECO:0000256" key="2">
    <source>
        <dbReference type="ARBA" id="ARBA00022692"/>
    </source>
</evidence>
<feature type="domain" description="DUF202" evidence="6">
    <location>
        <begin position="28"/>
        <end position="93"/>
    </location>
</feature>
<keyword evidence="8" id="KW-1185">Reference proteome</keyword>
<evidence type="ECO:0000256" key="1">
    <source>
        <dbReference type="ARBA" id="ARBA00004127"/>
    </source>
</evidence>